<evidence type="ECO:0000256" key="2">
    <source>
        <dbReference type="SAM" id="Coils"/>
    </source>
</evidence>
<dbReference type="PANTHER" id="PTHR23325:SF1">
    <property type="entry name" value="SERUM RESPONSE FACTOR-BINDING PROTEIN 1"/>
    <property type="match status" value="1"/>
</dbReference>
<dbReference type="KEGG" id="bbrx:BRETT_000235"/>
<name>A0A871R5E3_DEKBR</name>
<feature type="compositionally biased region" description="Acidic residues" evidence="3">
    <location>
        <begin position="264"/>
        <end position="274"/>
    </location>
</feature>
<dbReference type="InterPro" id="IPR015158">
    <property type="entry name" value="Bud22_dom"/>
</dbReference>
<feature type="domain" description="Bud22" evidence="4">
    <location>
        <begin position="72"/>
        <end position="447"/>
    </location>
</feature>
<dbReference type="AlphaFoldDB" id="A0A871R5E3"/>
<dbReference type="InterPro" id="IPR037393">
    <property type="entry name" value="Bud22/SRFB1"/>
</dbReference>
<reference evidence="5" key="1">
    <citation type="submission" date="2020-10" db="EMBL/GenBank/DDBJ databases">
        <authorList>
            <person name="Palmer J.M."/>
        </authorList>
    </citation>
    <scope>NUCLEOTIDE SEQUENCE</scope>
    <source>
        <strain evidence="5">UCD 2041</strain>
    </source>
</reference>
<dbReference type="EMBL" id="CP063136">
    <property type="protein sequence ID" value="QOU20526.1"/>
    <property type="molecule type" value="Genomic_DNA"/>
</dbReference>
<dbReference type="Proteomes" id="UP000663131">
    <property type="component" value="Chromosome 8"/>
</dbReference>
<feature type="compositionally biased region" description="Basic residues" evidence="3">
    <location>
        <begin position="339"/>
        <end position="354"/>
    </location>
</feature>
<feature type="compositionally biased region" description="Basic and acidic residues" evidence="3">
    <location>
        <begin position="287"/>
        <end position="306"/>
    </location>
</feature>
<dbReference type="GO" id="GO:0005634">
    <property type="term" value="C:nucleus"/>
    <property type="evidence" value="ECO:0007669"/>
    <property type="project" value="TreeGrafter"/>
</dbReference>
<organism evidence="5 6">
    <name type="scientific">Dekkera bruxellensis</name>
    <name type="common">Brettanomyces custersii</name>
    <dbReference type="NCBI Taxonomy" id="5007"/>
    <lineage>
        <taxon>Eukaryota</taxon>
        <taxon>Fungi</taxon>
        <taxon>Dikarya</taxon>
        <taxon>Ascomycota</taxon>
        <taxon>Saccharomycotina</taxon>
        <taxon>Pichiomycetes</taxon>
        <taxon>Pichiales</taxon>
        <taxon>Pichiaceae</taxon>
        <taxon>Brettanomyces</taxon>
    </lineage>
</organism>
<protein>
    <recommendedName>
        <fullName evidence="4">Bud22 domain-containing protein</fullName>
    </recommendedName>
</protein>
<dbReference type="GO" id="GO:0030686">
    <property type="term" value="C:90S preribosome"/>
    <property type="evidence" value="ECO:0007669"/>
    <property type="project" value="TreeGrafter"/>
</dbReference>
<dbReference type="OrthoDB" id="3364872at2759"/>
<dbReference type="PANTHER" id="PTHR23325">
    <property type="entry name" value="SERUM RESPONSE FACTOR-BINDING"/>
    <property type="match status" value="1"/>
</dbReference>
<sequence length="448" mass="53078">MRGRNIENALFKLDLLECKFHNLDPPRFNKTQEICHSRKNNYKLLEVPDEEAEELIKRYQHEQFELKYDEFYGKLEKVLNKLLKQEKKSSDKFKRAVEVVEKDDALRKLNLRFKLDKTISKIFKRKIKEKSQIIPKTFYVEYKDIHLRNPHESNTKEIDTLFSKLFGKVIFRDCIEKMKVQFKLILGPVRQEYSNKDSAKSIEENHANEIEQKGTGEDAKANTVETTMNNELDIEKHIGEHATNGNSEDGNKKTGEMALKEGQEEVETEDEEVQNEVNTGSASELDDFFKEDTESERTTGKGDRKKIVLPAIMSGYYSGDEDEDELEKADRDNEVQKVTSKHRKNRRGQRARRKIWEKKFGKNAKHLVKEREEWHAKQQRLEHEYEIRVEKRAEKQKKHEEWMEKQKEKKKEIEALKNKPLHPSWTAKRKLEESLAHVKFEGKKQKFA</sequence>
<evidence type="ECO:0000256" key="3">
    <source>
        <dbReference type="SAM" id="MobiDB-lite"/>
    </source>
</evidence>
<evidence type="ECO:0000256" key="1">
    <source>
        <dbReference type="ARBA" id="ARBA00023054"/>
    </source>
</evidence>
<dbReference type="GeneID" id="64572160"/>
<reference evidence="5" key="2">
    <citation type="journal article" name="BMC Genomics">
        <title>New genome assemblies reveal patterns of domestication and adaptation across Brettanomyces (Dekkera) species.</title>
        <authorList>
            <person name="Roach M.J."/>
            <person name="Borneman A.R."/>
        </authorList>
    </citation>
    <scope>NUCLEOTIDE SEQUENCE</scope>
    <source>
        <strain evidence="5">UCD 2041</strain>
    </source>
</reference>
<dbReference type="Pfam" id="PF09073">
    <property type="entry name" value="BUD22"/>
    <property type="match status" value="1"/>
</dbReference>
<keyword evidence="1 2" id="KW-0175">Coiled coil</keyword>
<evidence type="ECO:0000313" key="5">
    <source>
        <dbReference type="EMBL" id="QOU20526.1"/>
    </source>
</evidence>
<evidence type="ECO:0000313" key="6">
    <source>
        <dbReference type="Proteomes" id="UP000663131"/>
    </source>
</evidence>
<dbReference type="GO" id="GO:0030490">
    <property type="term" value="P:maturation of SSU-rRNA"/>
    <property type="evidence" value="ECO:0007669"/>
    <property type="project" value="TreeGrafter"/>
</dbReference>
<proteinExistence type="predicted"/>
<feature type="region of interest" description="Disordered" evidence="3">
    <location>
        <begin position="260"/>
        <end position="354"/>
    </location>
</feature>
<evidence type="ECO:0000259" key="4">
    <source>
        <dbReference type="Pfam" id="PF09073"/>
    </source>
</evidence>
<accession>A0A871R5E3</accession>
<feature type="coiled-coil region" evidence="2">
    <location>
        <begin position="364"/>
        <end position="419"/>
    </location>
</feature>
<gene>
    <name evidence="5" type="ORF">BRETT_000235</name>
</gene>
<dbReference type="RefSeq" id="XP_041137019.1">
    <property type="nucleotide sequence ID" value="XM_041278805.1"/>
</dbReference>